<dbReference type="EMBL" id="WIXE01020889">
    <property type="protein sequence ID" value="KAK5968879.1"/>
    <property type="molecule type" value="Genomic_DNA"/>
</dbReference>
<reference evidence="2 3" key="1">
    <citation type="submission" date="2019-10" db="EMBL/GenBank/DDBJ databases">
        <title>Assembly and Annotation for the nematode Trichostrongylus colubriformis.</title>
        <authorList>
            <person name="Martin J."/>
        </authorList>
    </citation>
    <scope>NUCLEOTIDE SEQUENCE [LARGE SCALE GENOMIC DNA]</scope>
    <source>
        <strain evidence="2">G859</strain>
        <tissue evidence="2">Whole worm</tissue>
    </source>
</reference>
<gene>
    <name evidence="2" type="ORF">GCK32_002789</name>
</gene>
<protein>
    <submittedName>
        <fullName evidence="2">Uncharacterized protein</fullName>
    </submittedName>
</protein>
<evidence type="ECO:0000313" key="2">
    <source>
        <dbReference type="EMBL" id="KAK5968879.1"/>
    </source>
</evidence>
<proteinExistence type="predicted"/>
<organism evidence="2 3">
    <name type="scientific">Trichostrongylus colubriformis</name>
    <name type="common">Black scour worm</name>
    <dbReference type="NCBI Taxonomy" id="6319"/>
    <lineage>
        <taxon>Eukaryota</taxon>
        <taxon>Metazoa</taxon>
        <taxon>Ecdysozoa</taxon>
        <taxon>Nematoda</taxon>
        <taxon>Chromadorea</taxon>
        <taxon>Rhabditida</taxon>
        <taxon>Rhabditina</taxon>
        <taxon>Rhabditomorpha</taxon>
        <taxon>Strongyloidea</taxon>
        <taxon>Trichostrongylidae</taxon>
        <taxon>Trichostrongylus</taxon>
    </lineage>
</organism>
<accession>A0AAN8IC48</accession>
<evidence type="ECO:0000313" key="3">
    <source>
        <dbReference type="Proteomes" id="UP001331761"/>
    </source>
</evidence>
<feature type="compositionally biased region" description="Basic and acidic residues" evidence="1">
    <location>
        <begin position="91"/>
        <end position="104"/>
    </location>
</feature>
<evidence type="ECO:0000256" key="1">
    <source>
        <dbReference type="SAM" id="MobiDB-lite"/>
    </source>
</evidence>
<feature type="region of interest" description="Disordered" evidence="1">
    <location>
        <begin position="76"/>
        <end position="136"/>
    </location>
</feature>
<comment type="caution">
    <text evidence="2">The sequence shown here is derived from an EMBL/GenBank/DDBJ whole genome shotgun (WGS) entry which is preliminary data.</text>
</comment>
<dbReference type="Proteomes" id="UP001331761">
    <property type="component" value="Unassembled WGS sequence"/>
</dbReference>
<dbReference type="AlphaFoldDB" id="A0AAN8IC48"/>
<sequence length="150" mass="16409">MSCIPTDSFDQGFPQTKHDGSRITISSRILFVRCGRLNAKKSVRNRMVEWIIETVAITISLTCASLIRCAQRAENTTAVSERTRSARRSRREVPAARPRVENRHTAAKTARSSAAPASAMKTKTTTGDDGGYEICPDLNSAQLRKIAASA</sequence>
<feature type="compositionally biased region" description="Low complexity" evidence="1">
    <location>
        <begin position="107"/>
        <end position="127"/>
    </location>
</feature>
<keyword evidence="3" id="KW-1185">Reference proteome</keyword>
<name>A0AAN8IC48_TRICO</name>